<name>A0A1G8Q3D9_9NOCA</name>
<feature type="transmembrane region" description="Helical" evidence="6">
    <location>
        <begin position="52"/>
        <end position="73"/>
    </location>
</feature>
<sequence length="125" mass="13665">MSTTPDDPSSIPDPPDPGTTEHPDRAAETAGERTPEPSRRSEWTRITHTRAAYTWTGLVIGILVLILLLVFILQNLDRVTLKVFAWDFSVPLGITLLLAAIAGALIMGLAGGVRIVQIRRAIKRK</sequence>
<gene>
    <name evidence="8" type="ORF">SAMN05444695_11461</name>
</gene>
<evidence type="ECO:0000256" key="5">
    <source>
        <dbReference type="SAM" id="MobiDB-lite"/>
    </source>
</evidence>
<keyword evidence="3 6" id="KW-1133">Transmembrane helix</keyword>
<evidence type="ECO:0000256" key="3">
    <source>
        <dbReference type="ARBA" id="ARBA00022989"/>
    </source>
</evidence>
<feature type="region of interest" description="Disordered" evidence="5">
    <location>
        <begin position="1"/>
        <end position="43"/>
    </location>
</feature>
<reference evidence="8 9" key="1">
    <citation type="submission" date="2016-10" db="EMBL/GenBank/DDBJ databases">
        <authorList>
            <person name="de Groot N.N."/>
        </authorList>
    </citation>
    <scope>NUCLEOTIDE SEQUENCE [LARGE SCALE GENOMIC DNA]</scope>
    <source>
        <strain evidence="8 9">DSM 44892</strain>
    </source>
</reference>
<proteinExistence type="predicted"/>
<evidence type="ECO:0000256" key="1">
    <source>
        <dbReference type="ARBA" id="ARBA00022475"/>
    </source>
</evidence>
<dbReference type="RefSeq" id="WP_072739584.1">
    <property type="nucleotide sequence ID" value="NZ_CP048813.1"/>
</dbReference>
<feature type="compositionally biased region" description="Low complexity" evidence="5">
    <location>
        <begin position="1"/>
        <end position="10"/>
    </location>
</feature>
<keyword evidence="4 6" id="KW-0472">Membrane</keyword>
<dbReference type="InterPro" id="IPR010445">
    <property type="entry name" value="LapA_dom"/>
</dbReference>
<dbReference type="OrthoDB" id="10011510at2"/>
<keyword evidence="1" id="KW-1003">Cell membrane</keyword>
<dbReference type="GO" id="GO:0005886">
    <property type="term" value="C:plasma membrane"/>
    <property type="evidence" value="ECO:0007669"/>
    <property type="project" value="InterPro"/>
</dbReference>
<dbReference type="Pfam" id="PF06305">
    <property type="entry name" value="LapA_dom"/>
    <property type="match status" value="1"/>
</dbReference>
<evidence type="ECO:0000313" key="8">
    <source>
        <dbReference type="EMBL" id="SDI99284.1"/>
    </source>
</evidence>
<accession>A0A1G8Q3D9</accession>
<feature type="compositionally biased region" description="Basic and acidic residues" evidence="5">
    <location>
        <begin position="19"/>
        <end position="43"/>
    </location>
</feature>
<evidence type="ECO:0000256" key="6">
    <source>
        <dbReference type="SAM" id="Phobius"/>
    </source>
</evidence>
<evidence type="ECO:0000256" key="4">
    <source>
        <dbReference type="ARBA" id="ARBA00023136"/>
    </source>
</evidence>
<dbReference type="EMBL" id="FNDN01000014">
    <property type="protein sequence ID" value="SDI99284.1"/>
    <property type="molecule type" value="Genomic_DNA"/>
</dbReference>
<feature type="domain" description="Lipopolysaccharide assembly protein A" evidence="7">
    <location>
        <begin position="74"/>
        <end position="125"/>
    </location>
</feature>
<protein>
    <submittedName>
        <fullName evidence="8">Uncharacterized integral membrane protein</fullName>
    </submittedName>
</protein>
<evidence type="ECO:0000256" key="2">
    <source>
        <dbReference type="ARBA" id="ARBA00022692"/>
    </source>
</evidence>
<keyword evidence="2 6" id="KW-0812">Transmembrane</keyword>
<evidence type="ECO:0000313" key="9">
    <source>
        <dbReference type="Proteomes" id="UP000183263"/>
    </source>
</evidence>
<organism evidence="8 9">
    <name type="scientific">Rhodococcus triatomae</name>
    <dbReference type="NCBI Taxonomy" id="300028"/>
    <lineage>
        <taxon>Bacteria</taxon>
        <taxon>Bacillati</taxon>
        <taxon>Actinomycetota</taxon>
        <taxon>Actinomycetes</taxon>
        <taxon>Mycobacteriales</taxon>
        <taxon>Nocardiaceae</taxon>
        <taxon>Rhodococcus</taxon>
    </lineage>
</organism>
<evidence type="ECO:0000259" key="7">
    <source>
        <dbReference type="Pfam" id="PF06305"/>
    </source>
</evidence>
<keyword evidence="9" id="KW-1185">Reference proteome</keyword>
<dbReference type="AlphaFoldDB" id="A0A1G8Q3D9"/>
<dbReference type="Proteomes" id="UP000183263">
    <property type="component" value="Unassembled WGS sequence"/>
</dbReference>
<feature type="transmembrane region" description="Helical" evidence="6">
    <location>
        <begin position="93"/>
        <end position="116"/>
    </location>
</feature>